<dbReference type="KEGG" id="csg:Cylst_5671"/>
<name>K9X6G9_9NOST</name>
<gene>
    <name evidence="1" type="ORF">Cylst_5671</name>
</gene>
<reference evidence="1 2" key="1">
    <citation type="submission" date="2012-06" db="EMBL/GenBank/DDBJ databases">
        <title>Finished chromosome of genome of Cylindrospermum stagnale PCC 7417.</title>
        <authorList>
            <consortium name="US DOE Joint Genome Institute"/>
            <person name="Gugger M."/>
            <person name="Coursin T."/>
            <person name="Rippka R."/>
            <person name="Tandeau De Marsac N."/>
            <person name="Huntemann M."/>
            <person name="Wei C.-L."/>
            <person name="Han J."/>
            <person name="Detter J.C."/>
            <person name="Han C."/>
            <person name="Tapia R."/>
            <person name="Chen A."/>
            <person name="Kyrpides N."/>
            <person name="Mavromatis K."/>
            <person name="Markowitz V."/>
            <person name="Szeto E."/>
            <person name="Ivanova N."/>
            <person name="Pagani I."/>
            <person name="Pati A."/>
            <person name="Goodwin L."/>
            <person name="Nordberg H.P."/>
            <person name="Cantor M.N."/>
            <person name="Hua S.X."/>
            <person name="Woyke T."/>
            <person name="Kerfeld C.A."/>
        </authorList>
    </citation>
    <scope>NUCLEOTIDE SEQUENCE [LARGE SCALE GENOMIC DNA]</scope>
    <source>
        <strain evidence="1 2">PCC 7417</strain>
    </source>
</reference>
<dbReference type="AlphaFoldDB" id="K9X6G9"/>
<organism evidence="1 2">
    <name type="scientific">Cylindrospermum stagnale PCC 7417</name>
    <dbReference type="NCBI Taxonomy" id="56107"/>
    <lineage>
        <taxon>Bacteria</taxon>
        <taxon>Bacillati</taxon>
        <taxon>Cyanobacteriota</taxon>
        <taxon>Cyanophyceae</taxon>
        <taxon>Nostocales</taxon>
        <taxon>Nostocaceae</taxon>
        <taxon>Cylindrospermum</taxon>
    </lineage>
</organism>
<evidence type="ECO:0000313" key="2">
    <source>
        <dbReference type="Proteomes" id="UP000010475"/>
    </source>
</evidence>
<sequence>MLLLTCIDLSFSDFLRLVNCIFSNSKIGHMKNSQSVNKSIMANIQEIYGIQIKGLPAYLYILVCQLKYEYFYSLTPKAS</sequence>
<evidence type="ECO:0000313" key="1">
    <source>
        <dbReference type="EMBL" id="AFZ27671.1"/>
    </source>
</evidence>
<dbReference type="EMBL" id="CP003642">
    <property type="protein sequence ID" value="AFZ27671.1"/>
    <property type="molecule type" value="Genomic_DNA"/>
</dbReference>
<keyword evidence="2" id="KW-1185">Reference proteome</keyword>
<dbReference type="Proteomes" id="UP000010475">
    <property type="component" value="Chromosome"/>
</dbReference>
<proteinExistence type="predicted"/>
<dbReference type="HOGENOM" id="CLU_2600232_0_0_3"/>
<accession>K9X6G9</accession>
<protein>
    <submittedName>
        <fullName evidence="1">Uncharacterized protein</fullName>
    </submittedName>
</protein>